<dbReference type="RefSeq" id="WP_377045248.1">
    <property type="nucleotide sequence ID" value="NZ_JBHLUN010000010.1"/>
</dbReference>
<dbReference type="Proteomes" id="UP001589865">
    <property type="component" value="Unassembled WGS sequence"/>
</dbReference>
<feature type="domain" description="DUF927" evidence="2">
    <location>
        <begin position="50"/>
        <end position="335"/>
    </location>
</feature>
<evidence type="ECO:0000259" key="2">
    <source>
        <dbReference type="Pfam" id="PF06048"/>
    </source>
</evidence>
<dbReference type="Pfam" id="PF06048">
    <property type="entry name" value="DUF927"/>
    <property type="match status" value="1"/>
</dbReference>
<comment type="caution">
    <text evidence="3">The sequence shown here is derived from an EMBL/GenBank/DDBJ whole genome shotgun (WGS) entry which is preliminary data.</text>
</comment>
<evidence type="ECO:0000313" key="4">
    <source>
        <dbReference type="Proteomes" id="UP001589865"/>
    </source>
</evidence>
<feature type="region of interest" description="Disordered" evidence="1">
    <location>
        <begin position="1"/>
        <end position="50"/>
    </location>
</feature>
<dbReference type="InterPro" id="IPR009270">
    <property type="entry name" value="DUF927"/>
</dbReference>
<evidence type="ECO:0000256" key="1">
    <source>
        <dbReference type="SAM" id="MobiDB-lite"/>
    </source>
</evidence>
<name>A0ABV6JUU8_9PROT</name>
<gene>
    <name evidence="3" type="ORF">ACFFGY_14690</name>
</gene>
<proteinExistence type="predicted"/>
<dbReference type="EMBL" id="JBHLUN010000010">
    <property type="protein sequence ID" value="MFC0409496.1"/>
    <property type="molecule type" value="Genomic_DNA"/>
</dbReference>
<organism evidence="3 4">
    <name type="scientific">Roseomonas elaeocarpi</name>
    <dbReference type="NCBI Taxonomy" id="907779"/>
    <lineage>
        <taxon>Bacteria</taxon>
        <taxon>Pseudomonadati</taxon>
        <taxon>Pseudomonadota</taxon>
        <taxon>Alphaproteobacteria</taxon>
        <taxon>Acetobacterales</taxon>
        <taxon>Roseomonadaceae</taxon>
        <taxon>Roseomonas</taxon>
    </lineage>
</organism>
<protein>
    <submittedName>
        <fullName evidence="3">DUF927 domain-containing protein</fullName>
    </submittedName>
</protein>
<reference evidence="3 4" key="1">
    <citation type="submission" date="2024-09" db="EMBL/GenBank/DDBJ databases">
        <authorList>
            <person name="Sun Q."/>
            <person name="Mori K."/>
        </authorList>
    </citation>
    <scope>NUCLEOTIDE SEQUENCE [LARGE SCALE GENOMIC DNA]</scope>
    <source>
        <strain evidence="3 4">TBRC 5777</strain>
    </source>
</reference>
<keyword evidence="4" id="KW-1185">Reference proteome</keyword>
<accession>A0ABV6JUU8</accession>
<sequence length="642" mass="68105">MTAAKKGGRSAVRGAIEGASAAKPSASPPPPANDGAKPPPSPPDRLGGRFKMERDGLWRVARDASRETDMWLCGPFDLLAETRDEEGGAWGLLLGFRDRDGERHEVALPRRNLAGDGVAVREMLSDAGLSLAPQPQARAAMMEYLSAVISEQRARSVPRLGWHRIGGNLVFVLPDEVFGTTAERVILAAEERATHAFRQAGTLAQWRDQVGALCLGNSRLVFSASCAFAGPLMMLAGADGGGFNIKGASRLGKSTALRVAASVWGGEPGSGAQGFVRQWRATSNGIEGLAAAHSDALLPMDELGQMDARDAGEAAYMLANGRGKTRASRSGATRPELRWRVLILSTGEEGIADKNAEAGKRTRAGQEVRLVDVPADAGAGLGLFEALHGEAGPGNLAERIKAATAACYGAPGRAFLGWLLSELERDEAGFCSALRDERDSMMRAMLPEAAGGQVRSVAASFALAAVAGEMAARAGIAPWPETDAEAAASTCFRAWLSERGTVGAKEDAQAVVALQGFLNAHGAARFELWRDAASEAQDEQTRPDMPPAERYRTVNRAGWRRWQQAAEGSAFAWHYYLTPDGMKEALKGLMVRDATGVLAARGYLMPPDKGGKHSRSMTPPGNPKMRLYPILPSLFDAEEGAA</sequence>
<evidence type="ECO:0000313" key="3">
    <source>
        <dbReference type="EMBL" id="MFC0409496.1"/>
    </source>
</evidence>
<feature type="compositionally biased region" description="Pro residues" evidence="1">
    <location>
        <begin position="26"/>
        <end position="43"/>
    </location>
</feature>